<dbReference type="Proteomes" id="UP001604277">
    <property type="component" value="Unassembled WGS sequence"/>
</dbReference>
<keyword evidence="2" id="KW-1185">Reference proteome</keyword>
<accession>A0ABD1WR79</accession>
<comment type="caution">
    <text evidence="1">The sequence shown here is derived from an EMBL/GenBank/DDBJ whole genome shotgun (WGS) entry which is preliminary data.</text>
</comment>
<sequence length="139" mass="15765">MGTYSPKADSANEYSVAWYPIYRIPDGTLCASFLTYHSLGHLVRRNPIYDSSVDTCIVSPVVGLQSYIAQILKKIYDHPLLLTKRAAEDVLEWMDSLAGQEDRGVAKKLAMHIADVAEIWWANFWIQISKRVVELQSFS</sequence>
<proteinExistence type="predicted"/>
<dbReference type="PANTHER" id="PTHR32010:SF18">
    <property type="entry name" value="DUF789 FAMILY PROTEIN"/>
    <property type="match status" value="1"/>
</dbReference>
<dbReference type="PANTHER" id="PTHR32010">
    <property type="entry name" value="PHOTOSYSTEM II STABILITY/ASSEMBLY FACTOR HCF136, CHLOROPLASTIC"/>
    <property type="match status" value="1"/>
</dbReference>
<dbReference type="EMBL" id="JBFOLJ010000002">
    <property type="protein sequence ID" value="KAL2552174.1"/>
    <property type="molecule type" value="Genomic_DNA"/>
</dbReference>
<evidence type="ECO:0000313" key="2">
    <source>
        <dbReference type="Proteomes" id="UP001604277"/>
    </source>
</evidence>
<dbReference type="Pfam" id="PF05623">
    <property type="entry name" value="DUF789"/>
    <property type="match status" value="1"/>
</dbReference>
<protein>
    <submittedName>
        <fullName evidence="1">Uncharacterized protein</fullName>
    </submittedName>
</protein>
<dbReference type="InterPro" id="IPR008507">
    <property type="entry name" value="DUF789"/>
</dbReference>
<name>A0ABD1WR79_9LAMI</name>
<reference evidence="2" key="1">
    <citation type="submission" date="2024-07" db="EMBL/GenBank/DDBJ databases">
        <title>Two chromosome-level genome assemblies of Korean endemic species Abeliophyllum distichum and Forsythia ovata (Oleaceae).</title>
        <authorList>
            <person name="Jang H."/>
        </authorList>
    </citation>
    <scope>NUCLEOTIDE SEQUENCE [LARGE SCALE GENOMIC DNA]</scope>
</reference>
<organism evidence="1 2">
    <name type="scientific">Forsythia ovata</name>
    <dbReference type="NCBI Taxonomy" id="205694"/>
    <lineage>
        <taxon>Eukaryota</taxon>
        <taxon>Viridiplantae</taxon>
        <taxon>Streptophyta</taxon>
        <taxon>Embryophyta</taxon>
        <taxon>Tracheophyta</taxon>
        <taxon>Spermatophyta</taxon>
        <taxon>Magnoliopsida</taxon>
        <taxon>eudicotyledons</taxon>
        <taxon>Gunneridae</taxon>
        <taxon>Pentapetalae</taxon>
        <taxon>asterids</taxon>
        <taxon>lamiids</taxon>
        <taxon>Lamiales</taxon>
        <taxon>Oleaceae</taxon>
        <taxon>Forsythieae</taxon>
        <taxon>Forsythia</taxon>
    </lineage>
</organism>
<dbReference type="AlphaFoldDB" id="A0ABD1WR79"/>
<gene>
    <name evidence="1" type="ORF">Fot_05793</name>
</gene>
<evidence type="ECO:0000313" key="1">
    <source>
        <dbReference type="EMBL" id="KAL2552174.1"/>
    </source>
</evidence>